<dbReference type="InterPro" id="IPR004154">
    <property type="entry name" value="Anticodon-bd"/>
</dbReference>
<dbReference type="Pfam" id="PF03129">
    <property type="entry name" value="HGTP_anticodon"/>
    <property type="match status" value="1"/>
</dbReference>
<comment type="caution">
    <text evidence="12">The sequence shown here is derived from an EMBL/GenBank/DDBJ whole genome shotgun (WGS) entry which is preliminary data.</text>
</comment>
<sequence>MKMSKMFFTTMKETPSDAEITSHILMMRAGLIKKTASGIYNYMPLGLKTIKKIENIVREEMNRAGGQEILCSAIIPSELIEESGRWSLYGDEMFRLKDRHSRDFCLGPTHEEVFTDIIRNEIKTYKQLPINIYQIQTKYRDERRPRFGIMRAREFVMKDAYSFDRDFEGQDSSFQNMYDAYNKIFERCGLEFKAVEADSGAIGGVGSVEFMVKSEVGEDAVVFCSNCDYGANLEKAQAIVQEHIGEDKKIIEKIHTPAIRSIEELCDFFSCDGAKFAKTLIYKADDKTVAVILRGDREANEIKIKNAIGTVIDFDMADEETVKAVTGAPVGFAGPVGIKTDILLIDQEIANGFNFITGANEEDYHIANVNYPEDFDGVVGDFRNVEEGEACPVCGSPITIARGIEVGHIFKLGTRYSEAMNCNFTDENGKINPMVMGCYGIGITRTIAAIIEQYNDEFGIKWPRQIAPFEIAVVPVMTKDEDQLKAAEKIYTQLMDLGYDVILDDRNERAGVKFKDIDLIGIPVRITIGKKLKEGKVELKLRTESESTDITLDELYPKIENLMKTL</sequence>
<dbReference type="NCBIfam" id="TIGR00409">
    <property type="entry name" value="proS_fam_II"/>
    <property type="match status" value="1"/>
</dbReference>
<dbReference type="Pfam" id="PF00587">
    <property type="entry name" value="tRNA-synt_2b"/>
    <property type="match status" value="1"/>
</dbReference>
<comment type="domain">
    <text evidence="10">Consists of three domains: the N-terminal catalytic domain, the editing domain and the C-terminal anticodon-binding domain.</text>
</comment>
<comment type="similarity">
    <text evidence="10">Belongs to the class-II aminoacyl-tRNA synthetase family. ProS type 1 subfamily.</text>
</comment>
<dbReference type="HAMAP" id="MF_01569">
    <property type="entry name" value="Pro_tRNA_synth_type1"/>
    <property type="match status" value="1"/>
</dbReference>
<dbReference type="InterPro" id="IPR007214">
    <property type="entry name" value="YbaK/aa-tRNA-synth-assoc-dom"/>
</dbReference>
<dbReference type="PIRSF" id="PIRSF001535">
    <property type="entry name" value="ProRS_1"/>
    <property type="match status" value="1"/>
</dbReference>
<dbReference type="PRINTS" id="PR01046">
    <property type="entry name" value="TRNASYNTHPRO"/>
</dbReference>
<evidence type="ECO:0000256" key="7">
    <source>
        <dbReference type="ARBA" id="ARBA00022917"/>
    </source>
</evidence>
<dbReference type="SUPFAM" id="SSF52954">
    <property type="entry name" value="Class II aaRS ABD-related"/>
    <property type="match status" value="1"/>
</dbReference>
<dbReference type="SUPFAM" id="SSF55681">
    <property type="entry name" value="Class II aaRS and biotin synthetases"/>
    <property type="match status" value="1"/>
</dbReference>
<evidence type="ECO:0000256" key="5">
    <source>
        <dbReference type="ARBA" id="ARBA00022741"/>
    </source>
</evidence>
<evidence type="ECO:0000256" key="3">
    <source>
        <dbReference type="ARBA" id="ARBA00022490"/>
    </source>
</evidence>
<proteinExistence type="inferred from homology"/>
<evidence type="ECO:0000259" key="11">
    <source>
        <dbReference type="PROSITE" id="PS50862"/>
    </source>
</evidence>
<dbReference type="Pfam" id="PF04073">
    <property type="entry name" value="tRNA_edit"/>
    <property type="match status" value="1"/>
</dbReference>
<dbReference type="InterPro" id="IPR036754">
    <property type="entry name" value="YbaK/aa-tRNA-synt-asso_dom_sf"/>
</dbReference>
<dbReference type="CDD" id="cd00861">
    <property type="entry name" value="ProRS_anticodon_short"/>
    <property type="match status" value="1"/>
</dbReference>
<dbReference type="EC" id="6.1.1.15" evidence="10"/>
<dbReference type="InterPro" id="IPR045864">
    <property type="entry name" value="aa-tRNA-synth_II/BPL/LPL"/>
</dbReference>
<keyword evidence="7 10" id="KW-0648">Protein biosynthesis</keyword>
<evidence type="ECO:0000256" key="6">
    <source>
        <dbReference type="ARBA" id="ARBA00022840"/>
    </source>
</evidence>
<protein>
    <recommendedName>
        <fullName evidence="10">Proline--tRNA ligase</fullName>
        <ecNumber evidence="10">6.1.1.15</ecNumber>
    </recommendedName>
    <alternativeName>
        <fullName evidence="10">Prolyl-tRNA synthetase</fullName>
        <shortName evidence="10">ProRS</shortName>
    </alternativeName>
</protein>
<evidence type="ECO:0000256" key="8">
    <source>
        <dbReference type="ARBA" id="ARBA00023146"/>
    </source>
</evidence>
<dbReference type="InterPro" id="IPR002314">
    <property type="entry name" value="aa-tRNA-synt_IIb"/>
</dbReference>
<gene>
    <name evidence="10" type="primary">proS</name>
    <name evidence="12" type="ORF">J2Z35_001683</name>
</gene>
<dbReference type="Proteomes" id="UP001314903">
    <property type="component" value="Unassembled WGS sequence"/>
</dbReference>
<evidence type="ECO:0000256" key="2">
    <source>
        <dbReference type="ARBA" id="ARBA00011738"/>
    </source>
</evidence>
<dbReference type="InterPro" id="IPR036621">
    <property type="entry name" value="Anticodon-bd_dom_sf"/>
</dbReference>
<comment type="catalytic activity">
    <reaction evidence="9 10">
        <text>tRNA(Pro) + L-proline + ATP = L-prolyl-tRNA(Pro) + AMP + diphosphate</text>
        <dbReference type="Rhea" id="RHEA:14305"/>
        <dbReference type="Rhea" id="RHEA-COMP:9700"/>
        <dbReference type="Rhea" id="RHEA-COMP:9702"/>
        <dbReference type="ChEBI" id="CHEBI:30616"/>
        <dbReference type="ChEBI" id="CHEBI:33019"/>
        <dbReference type="ChEBI" id="CHEBI:60039"/>
        <dbReference type="ChEBI" id="CHEBI:78442"/>
        <dbReference type="ChEBI" id="CHEBI:78532"/>
        <dbReference type="ChEBI" id="CHEBI:456215"/>
        <dbReference type="EC" id="6.1.1.15"/>
    </reaction>
</comment>
<name>A0ABS4KKM2_9FIRM</name>
<evidence type="ECO:0000256" key="10">
    <source>
        <dbReference type="HAMAP-Rule" id="MF_01569"/>
    </source>
</evidence>
<keyword evidence="13" id="KW-1185">Reference proteome</keyword>
<evidence type="ECO:0000256" key="1">
    <source>
        <dbReference type="ARBA" id="ARBA00004496"/>
    </source>
</evidence>
<dbReference type="Gene3D" id="3.30.930.10">
    <property type="entry name" value="Bira Bifunctional Protein, Domain 2"/>
    <property type="match status" value="2"/>
</dbReference>
<keyword evidence="6 10" id="KW-0067">ATP-binding</keyword>
<dbReference type="InterPro" id="IPR023717">
    <property type="entry name" value="Pro-tRNA-Synthase_IIa_type1"/>
</dbReference>
<evidence type="ECO:0000313" key="12">
    <source>
        <dbReference type="EMBL" id="MBP2027885.1"/>
    </source>
</evidence>
<dbReference type="PROSITE" id="PS50862">
    <property type="entry name" value="AA_TRNA_LIGASE_II"/>
    <property type="match status" value="1"/>
</dbReference>
<evidence type="ECO:0000313" key="13">
    <source>
        <dbReference type="Proteomes" id="UP001314903"/>
    </source>
</evidence>
<comment type="subcellular location">
    <subcellularLocation>
        <location evidence="1 10">Cytoplasm</location>
    </subcellularLocation>
</comment>
<dbReference type="CDD" id="cd00779">
    <property type="entry name" value="ProRS_core_prok"/>
    <property type="match status" value="1"/>
</dbReference>
<accession>A0ABS4KKM2</accession>
<dbReference type="GO" id="GO:0004827">
    <property type="term" value="F:proline-tRNA ligase activity"/>
    <property type="evidence" value="ECO:0007669"/>
    <property type="project" value="UniProtKB-EC"/>
</dbReference>
<evidence type="ECO:0000256" key="9">
    <source>
        <dbReference type="ARBA" id="ARBA00047671"/>
    </source>
</evidence>
<dbReference type="EMBL" id="JAGGLI010000017">
    <property type="protein sequence ID" value="MBP2027885.1"/>
    <property type="molecule type" value="Genomic_DNA"/>
</dbReference>
<keyword evidence="4 10" id="KW-0436">Ligase</keyword>
<comment type="subunit">
    <text evidence="2 10">Homodimer.</text>
</comment>
<dbReference type="PANTHER" id="PTHR42753">
    <property type="entry name" value="MITOCHONDRIAL RIBOSOME PROTEIN L39/PROLYL-TRNA LIGASE FAMILY MEMBER"/>
    <property type="match status" value="1"/>
</dbReference>
<dbReference type="SUPFAM" id="SSF55826">
    <property type="entry name" value="YbaK/ProRS associated domain"/>
    <property type="match status" value="1"/>
</dbReference>
<dbReference type="InterPro" id="IPR033730">
    <property type="entry name" value="ProRS_core_prok"/>
</dbReference>
<dbReference type="CDD" id="cd04334">
    <property type="entry name" value="ProRS-INS"/>
    <property type="match status" value="1"/>
</dbReference>
<dbReference type="InterPro" id="IPR004500">
    <property type="entry name" value="Pro-tRNA-synth_IIa_bac-type"/>
</dbReference>
<reference evidence="12 13" key="1">
    <citation type="submission" date="2021-03" db="EMBL/GenBank/DDBJ databases">
        <title>Genomic Encyclopedia of Type Strains, Phase IV (KMG-IV): sequencing the most valuable type-strain genomes for metagenomic binning, comparative biology and taxonomic classification.</title>
        <authorList>
            <person name="Goeker M."/>
        </authorList>
    </citation>
    <scope>NUCLEOTIDE SEQUENCE [LARGE SCALE GENOMIC DNA]</scope>
    <source>
        <strain evidence="12 13">DSM 27512</strain>
    </source>
</reference>
<comment type="function">
    <text evidence="10">Catalyzes the attachment of proline to tRNA(Pro) in a two-step reaction: proline is first activated by ATP to form Pro-AMP and then transferred to the acceptor end of tRNA(Pro). As ProRS can inadvertently accommodate and process non-cognate amino acids such as alanine and cysteine, to avoid such errors it has two additional distinct editing activities against alanine. One activity is designated as 'pretransfer' editing and involves the tRNA(Pro)-independent hydrolysis of activated Ala-AMP. The other activity is designated 'posttransfer' editing and involves deacylation of mischarged Ala-tRNA(Pro). The misacylated Cys-tRNA(Pro) is not edited by ProRS.</text>
</comment>
<dbReference type="InterPro" id="IPR002316">
    <property type="entry name" value="Pro-tRNA-ligase_IIa"/>
</dbReference>
<dbReference type="InterPro" id="IPR006195">
    <property type="entry name" value="aa-tRNA-synth_II"/>
</dbReference>
<evidence type="ECO:0000256" key="4">
    <source>
        <dbReference type="ARBA" id="ARBA00022598"/>
    </source>
</evidence>
<keyword evidence="5 10" id="KW-0547">Nucleotide-binding</keyword>
<dbReference type="InterPro" id="IPR050062">
    <property type="entry name" value="Pro-tRNA_synthetase"/>
</dbReference>
<dbReference type="NCBIfam" id="NF006625">
    <property type="entry name" value="PRK09194.1"/>
    <property type="match status" value="1"/>
</dbReference>
<dbReference type="PANTHER" id="PTHR42753:SF2">
    <property type="entry name" value="PROLINE--TRNA LIGASE"/>
    <property type="match status" value="1"/>
</dbReference>
<keyword evidence="3 10" id="KW-0963">Cytoplasm</keyword>
<feature type="domain" description="Aminoacyl-transfer RNA synthetases class-II family profile" evidence="11">
    <location>
        <begin position="38"/>
        <end position="463"/>
    </location>
</feature>
<dbReference type="Gene3D" id="3.40.50.800">
    <property type="entry name" value="Anticodon-binding domain"/>
    <property type="match status" value="1"/>
</dbReference>
<keyword evidence="8 10" id="KW-0030">Aminoacyl-tRNA synthetase</keyword>
<organism evidence="12 13">
    <name type="scientific">Acetoanaerobium pronyense</name>
    <dbReference type="NCBI Taxonomy" id="1482736"/>
    <lineage>
        <taxon>Bacteria</taxon>
        <taxon>Bacillati</taxon>
        <taxon>Bacillota</taxon>
        <taxon>Clostridia</taxon>
        <taxon>Peptostreptococcales</taxon>
        <taxon>Filifactoraceae</taxon>
        <taxon>Acetoanaerobium</taxon>
    </lineage>
</organism>
<dbReference type="InterPro" id="IPR044140">
    <property type="entry name" value="ProRS_anticodon_short"/>
</dbReference>